<gene>
    <name evidence="2" type="ORF">BsIDN1_66990</name>
</gene>
<dbReference type="Gene3D" id="3.20.20.30">
    <property type="entry name" value="Luciferase-like domain"/>
    <property type="match status" value="1"/>
</dbReference>
<dbReference type="CDD" id="cd00347">
    <property type="entry name" value="Flavin_utilizing_monoxygenases"/>
    <property type="match status" value="1"/>
</dbReference>
<dbReference type="GO" id="GO:0016705">
    <property type="term" value="F:oxidoreductase activity, acting on paired donors, with incorporation or reduction of molecular oxygen"/>
    <property type="evidence" value="ECO:0007669"/>
    <property type="project" value="InterPro"/>
</dbReference>
<sequence>MPISSIALHHGERKRLGDQYPEQVEELKVYLHDLADEFYPLPHLTASPKVETAPEVWMLGSSGGSARLAAKAGAGYTFALFINGEGGEDSVEQYINRFEPSVFGEKPRVSLAVFVLCAETEEQAEKNWLSA</sequence>
<dbReference type="Pfam" id="PF00296">
    <property type="entry name" value="Bac_luciferase"/>
    <property type="match status" value="1"/>
</dbReference>
<evidence type="ECO:0000259" key="1">
    <source>
        <dbReference type="Pfam" id="PF00296"/>
    </source>
</evidence>
<dbReference type="PANTHER" id="PTHR30137">
    <property type="entry name" value="LUCIFERASE-LIKE MONOOXYGENASE"/>
    <property type="match status" value="1"/>
</dbReference>
<dbReference type="GO" id="GO:0005829">
    <property type="term" value="C:cytosol"/>
    <property type="evidence" value="ECO:0007669"/>
    <property type="project" value="TreeGrafter"/>
</dbReference>
<accession>A0A5S9MJE9</accession>
<name>A0A5S9MJE9_BACIA</name>
<dbReference type="InterPro" id="IPR011251">
    <property type="entry name" value="Luciferase-like_dom"/>
</dbReference>
<protein>
    <recommendedName>
        <fullName evidence="1">Luciferase-like domain-containing protein</fullName>
    </recommendedName>
</protein>
<feature type="domain" description="Luciferase-like" evidence="1">
    <location>
        <begin position="37"/>
        <end position="127"/>
    </location>
</feature>
<dbReference type="InterPro" id="IPR050766">
    <property type="entry name" value="Bact_Lucif_Oxidored"/>
</dbReference>
<dbReference type="InterPro" id="IPR036661">
    <property type="entry name" value="Luciferase-like_sf"/>
</dbReference>
<dbReference type="SUPFAM" id="SSF51679">
    <property type="entry name" value="Bacterial luciferase-like"/>
    <property type="match status" value="1"/>
</dbReference>
<proteinExistence type="predicted"/>
<reference evidence="2 3" key="1">
    <citation type="submission" date="2019-12" db="EMBL/GenBank/DDBJ databases">
        <title>Full genome sequence of a Bacillus safensis strain isolated from commercially available natto in Indonesia.</title>
        <authorList>
            <person name="Yoshida M."/>
            <person name="Uomi M."/>
            <person name="Waturangi D."/>
            <person name="Ekaputri J.J."/>
            <person name="Setiamarga D.H.E."/>
        </authorList>
    </citation>
    <scope>NUCLEOTIDE SEQUENCE [LARGE SCALE GENOMIC DNA]</scope>
    <source>
        <strain evidence="2 3">IDN1</strain>
    </source>
</reference>
<dbReference type="EMBL" id="AP021906">
    <property type="protein sequence ID" value="BBP93081.1"/>
    <property type="molecule type" value="Genomic_DNA"/>
</dbReference>
<dbReference type="Proteomes" id="UP000464658">
    <property type="component" value="Chromosome"/>
</dbReference>
<organism evidence="2 3">
    <name type="scientific">Bacillus safensis</name>
    <dbReference type="NCBI Taxonomy" id="561879"/>
    <lineage>
        <taxon>Bacteria</taxon>
        <taxon>Bacillati</taxon>
        <taxon>Bacillota</taxon>
        <taxon>Bacilli</taxon>
        <taxon>Bacillales</taxon>
        <taxon>Bacillaceae</taxon>
        <taxon>Bacillus</taxon>
    </lineage>
</organism>
<dbReference type="AlphaFoldDB" id="A0A5S9MJE9"/>
<dbReference type="PANTHER" id="PTHR30137:SF19">
    <property type="entry name" value="LUCIFERASE-LIKE MONOOXYGENASE"/>
    <property type="match status" value="1"/>
</dbReference>
<evidence type="ECO:0000313" key="3">
    <source>
        <dbReference type="Proteomes" id="UP000464658"/>
    </source>
</evidence>
<evidence type="ECO:0000313" key="2">
    <source>
        <dbReference type="EMBL" id="BBP93081.1"/>
    </source>
</evidence>